<dbReference type="PANTHER" id="PTHR12526">
    <property type="entry name" value="GLYCOSYLTRANSFERASE"/>
    <property type="match status" value="1"/>
</dbReference>
<dbReference type="Gene3D" id="3.40.50.2000">
    <property type="entry name" value="Glycogen Phosphorylase B"/>
    <property type="match status" value="2"/>
</dbReference>
<name>A0ABS9QQE1_9GAMM</name>
<evidence type="ECO:0000259" key="1">
    <source>
        <dbReference type="Pfam" id="PF00534"/>
    </source>
</evidence>
<feature type="domain" description="Glycosyltransferase subfamily 4-like N-terminal" evidence="2">
    <location>
        <begin position="4"/>
        <end position="153"/>
    </location>
</feature>
<dbReference type="RefSeq" id="WP_172591634.1">
    <property type="nucleotide sequence ID" value="NZ_JACSDI010000001.1"/>
</dbReference>
<proteinExistence type="predicted"/>
<dbReference type="CDD" id="cd03808">
    <property type="entry name" value="GT4_CapM-like"/>
    <property type="match status" value="1"/>
</dbReference>
<reference evidence="3 4" key="1">
    <citation type="submission" date="2020-08" db="EMBL/GenBank/DDBJ databases">
        <title>Whole genome sequence of Shewanella sp strain PS-2.</title>
        <authorList>
            <person name="Das S.K."/>
        </authorList>
    </citation>
    <scope>NUCLEOTIDE SEQUENCE [LARGE SCALE GENOMIC DNA]</scope>
    <source>
        <strain evidence="3 4">PS-2</strain>
    </source>
</reference>
<dbReference type="Pfam" id="PF00534">
    <property type="entry name" value="Glycos_transf_1"/>
    <property type="match status" value="1"/>
</dbReference>
<dbReference type="PANTHER" id="PTHR12526:SF638">
    <property type="entry name" value="SPORE COAT PROTEIN SA"/>
    <property type="match status" value="1"/>
</dbReference>
<feature type="domain" description="Glycosyl transferase family 1" evidence="1">
    <location>
        <begin position="185"/>
        <end position="348"/>
    </location>
</feature>
<dbReference type="SUPFAM" id="SSF53756">
    <property type="entry name" value="UDP-Glycosyltransferase/glycogen phosphorylase"/>
    <property type="match status" value="1"/>
</dbReference>
<protein>
    <submittedName>
        <fullName evidence="3">Glycosyltransferase family 4 protein</fullName>
    </submittedName>
</protein>
<evidence type="ECO:0000259" key="2">
    <source>
        <dbReference type="Pfam" id="PF13477"/>
    </source>
</evidence>
<dbReference type="EMBL" id="JACSDI010000001">
    <property type="protein sequence ID" value="MCG9962556.1"/>
    <property type="molecule type" value="Genomic_DNA"/>
</dbReference>
<gene>
    <name evidence="3" type="ORF">H9J30_01250</name>
</gene>
<dbReference type="Proteomes" id="UP000829384">
    <property type="component" value="Unassembled WGS sequence"/>
</dbReference>
<evidence type="ECO:0000313" key="3">
    <source>
        <dbReference type="EMBL" id="MCG9962556.1"/>
    </source>
</evidence>
<accession>A0ABS9QQE1</accession>
<keyword evidence="4" id="KW-1185">Reference proteome</keyword>
<dbReference type="Pfam" id="PF13477">
    <property type="entry name" value="Glyco_trans_4_2"/>
    <property type="match status" value="1"/>
</dbReference>
<comment type="caution">
    <text evidence="3">The sequence shown here is derived from an EMBL/GenBank/DDBJ whole genome shotgun (WGS) entry which is preliminary data.</text>
</comment>
<dbReference type="InterPro" id="IPR028098">
    <property type="entry name" value="Glyco_trans_4-like_N"/>
</dbReference>
<dbReference type="InterPro" id="IPR001296">
    <property type="entry name" value="Glyco_trans_1"/>
</dbReference>
<evidence type="ECO:0000313" key="4">
    <source>
        <dbReference type="Proteomes" id="UP000829384"/>
    </source>
</evidence>
<organism evidence="3 4">
    <name type="scientific">Shewanella cutis</name>
    <dbReference type="NCBI Taxonomy" id="2766780"/>
    <lineage>
        <taxon>Bacteria</taxon>
        <taxon>Pseudomonadati</taxon>
        <taxon>Pseudomonadota</taxon>
        <taxon>Gammaproteobacteria</taxon>
        <taxon>Alteromonadales</taxon>
        <taxon>Shewanellaceae</taxon>
        <taxon>Shewanella</taxon>
    </lineage>
</organism>
<sequence length="377" mass="41402">MRPKILFVVNVDWFFVSHRLPIAVAAQNVGYDVHIACQVTDKKQELEDYGFTVHSINLERSGTSVLKEFQTMLSIYRLTKKISPALMHMITVKPVIYAGIAARILGVSKVASISGLGFVFIAEGFKSKLLRSLITILYKLALNDGKSRVIFQNDSDKGLFIRRGIISDSNTLLVRGSGVDLDKYKVKPEPETYPVIVLLARLLIDKGVLEFVQAAEILKSKGVPCKMVLAGDTDENPKSVSKIQIADWVNKGIVEYWGYSKDVNSTYANCHIAVLPSYREGLPKSLIEAAACGRAVITTDVPGCRDAITPNKTGLLVPVKSSLELALAIETLCNDSKLRQSLGQAGRQLAEQAFDIKSVIQIHLNLYADLLKGKPSV</sequence>